<evidence type="ECO:0000313" key="2">
    <source>
        <dbReference type="EMBL" id="GGG27280.1"/>
    </source>
</evidence>
<dbReference type="PRINTS" id="PR00111">
    <property type="entry name" value="ABHYDROLASE"/>
</dbReference>
<feature type="domain" description="AB hydrolase-1" evidence="1">
    <location>
        <begin position="200"/>
        <end position="255"/>
    </location>
</feature>
<dbReference type="Pfam" id="PF00561">
    <property type="entry name" value="Abhydrolase_1"/>
    <property type="match status" value="2"/>
</dbReference>
<protein>
    <submittedName>
        <fullName evidence="2">2,6-dioxo-6-phenylhexa-3-enoate hydrolase</fullName>
    </submittedName>
</protein>
<dbReference type="Gene3D" id="3.40.50.1820">
    <property type="entry name" value="alpha/beta hydrolase"/>
    <property type="match status" value="1"/>
</dbReference>
<evidence type="ECO:0000259" key="1">
    <source>
        <dbReference type="Pfam" id="PF00561"/>
    </source>
</evidence>
<proteinExistence type="predicted"/>
<comment type="caution">
    <text evidence="2">The sequence shown here is derived from an EMBL/GenBank/DDBJ whole genome shotgun (WGS) entry which is preliminary data.</text>
</comment>
<organism evidence="2 3">
    <name type="scientific">Rhodococcoides trifolii</name>
    <dbReference type="NCBI Taxonomy" id="908250"/>
    <lineage>
        <taxon>Bacteria</taxon>
        <taxon>Bacillati</taxon>
        <taxon>Actinomycetota</taxon>
        <taxon>Actinomycetes</taxon>
        <taxon>Mycobacteriales</taxon>
        <taxon>Nocardiaceae</taxon>
        <taxon>Rhodococcoides</taxon>
    </lineage>
</organism>
<feature type="domain" description="AB hydrolase-1" evidence="1">
    <location>
        <begin position="26"/>
        <end position="142"/>
    </location>
</feature>
<gene>
    <name evidence="2" type="ORF">GCM10007304_46370</name>
</gene>
<dbReference type="InterPro" id="IPR029058">
    <property type="entry name" value="AB_hydrolase_fold"/>
</dbReference>
<sequence>MTTQVQAKLHTVDGHRLEVADAGSGPPVFLLHGAAPGASSAGTWSSLTPVLARTHRVVAPDFLGFGGSDKPERGDYGIGLWTSQTLALADELGIDRFSVIGNSLGGRVGLQLALDAPERIDDLVLMSTRVAPSDSPAQTLLRNYRPDRDLMRELVTECFVHRPGIVTESLVERRYTLSALPGAHEAIQCFFRGGAAPPSTDLEKLLPTIEHRTLVLHGRHDKVVPVSNSITLAQSLPHAELHVFADTGHWFPLERADRFEDSVSHFLTHARD</sequence>
<dbReference type="InterPro" id="IPR000073">
    <property type="entry name" value="AB_hydrolase_1"/>
</dbReference>
<keyword evidence="3" id="KW-1185">Reference proteome</keyword>
<name>A0A917LI73_9NOCA</name>
<reference evidence="2" key="2">
    <citation type="submission" date="2020-09" db="EMBL/GenBank/DDBJ databases">
        <authorList>
            <person name="Sun Q."/>
            <person name="Sedlacek I."/>
        </authorList>
    </citation>
    <scope>NUCLEOTIDE SEQUENCE</scope>
    <source>
        <strain evidence="2">CCM 7905</strain>
    </source>
</reference>
<dbReference type="SUPFAM" id="SSF53474">
    <property type="entry name" value="alpha/beta-Hydrolases"/>
    <property type="match status" value="1"/>
</dbReference>
<dbReference type="RefSeq" id="WP_188547464.1">
    <property type="nucleotide sequence ID" value="NZ_BMCU01000006.1"/>
</dbReference>
<dbReference type="InterPro" id="IPR050266">
    <property type="entry name" value="AB_hydrolase_sf"/>
</dbReference>
<dbReference type="PANTHER" id="PTHR43798:SF33">
    <property type="entry name" value="HYDROLASE, PUTATIVE (AFU_ORTHOLOGUE AFUA_2G14860)-RELATED"/>
    <property type="match status" value="1"/>
</dbReference>
<evidence type="ECO:0000313" key="3">
    <source>
        <dbReference type="Proteomes" id="UP000654257"/>
    </source>
</evidence>
<reference evidence="2" key="1">
    <citation type="journal article" date="2014" name="Int. J. Syst. Evol. Microbiol.">
        <title>Complete genome sequence of Corynebacterium casei LMG S-19264T (=DSM 44701T), isolated from a smear-ripened cheese.</title>
        <authorList>
            <consortium name="US DOE Joint Genome Institute (JGI-PGF)"/>
            <person name="Walter F."/>
            <person name="Albersmeier A."/>
            <person name="Kalinowski J."/>
            <person name="Ruckert C."/>
        </authorList>
    </citation>
    <scope>NUCLEOTIDE SEQUENCE</scope>
    <source>
        <strain evidence="2">CCM 7905</strain>
    </source>
</reference>
<dbReference type="AlphaFoldDB" id="A0A917LI73"/>
<keyword evidence="2" id="KW-0378">Hydrolase</keyword>
<dbReference type="GO" id="GO:0016020">
    <property type="term" value="C:membrane"/>
    <property type="evidence" value="ECO:0007669"/>
    <property type="project" value="TreeGrafter"/>
</dbReference>
<dbReference type="Proteomes" id="UP000654257">
    <property type="component" value="Unassembled WGS sequence"/>
</dbReference>
<dbReference type="GO" id="GO:0016787">
    <property type="term" value="F:hydrolase activity"/>
    <property type="evidence" value="ECO:0007669"/>
    <property type="project" value="UniProtKB-KW"/>
</dbReference>
<dbReference type="EMBL" id="BMCU01000006">
    <property type="protein sequence ID" value="GGG27280.1"/>
    <property type="molecule type" value="Genomic_DNA"/>
</dbReference>
<accession>A0A917LI73</accession>
<dbReference type="PANTHER" id="PTHR43798">
    <property type="entry name" value="MONOACYLGLYCEROL LIPASE"/>
    <property type="match status" value="1"/>
</dbReference>